<reference evidence="2" key="1">
    <citation type="submission" date="2022-03" db="EMBL/GenBank/DDBJ databases">
        <authorList>
            <person name="Sayadi A."/>
        </authorList>
    </citation>
    <scope>NUCLEOTIDE SEQUENCE</scope>
</reference>
<dbReference type="Gene3D" id="2.40.10.10">
    <property type="entry name" value="Trypsin-like serine proteases"/>
    <property type="match status" value="1"/>
</dbReference>
<dbReference type="InterPro" id="IPR043504">
    <property type="entry name" value="Peptidase_S1_PA_chymotrypsin"/>
</dbReference>
<dbReference type="Pfam" id="PF00089">
    <property type="entry name" value="Trypsin"/>
    <property type="match status" value="1"/>
</dbReference>
<gene>
    <name evidence="2" type="ORF">ACAOBT_LOCUS36667</name>
</gene>
<accession>A0A9P0QEV1</accession>
<dbReference type="GO" id="GO:0006508">
    <property type="term" value="P:proteolysis"/>
    <property type="evidence" value="ECO:0007669"/>
    <property type="project" value="InterPro"/>
</dbReference>
<evidence type="ECO:0000259" key="1">
    <source>
        <dbReference type="Pfam" id="PF00089"/>
    </source>
</evidence>
<organism evidence="2 3">
    <name type="scientific">Acanthoscelides obtectus</name>
    <name type="common">Bean weevil</name>
    <name type="synonym">Bruchus obtectus</name>
    <dbReference type="NCBI Taxonomy" id="200917"/>
    <lineage>
        <taxon>Eukaryota</taxon>
        <taxon>Metazoa</taxon>
        <taxon>Ecdysozoa</taxon>
        <taxon>Arthropoda</taxon>
        <taxon>Hexapoda</taxon>
        <taxon>Insecta</taxon>
        <taxon>Pterygota</taxon>
        <taxon>Neoptera</taxon>
        <taxon>Endopterygota</taxon>
        <taxon>Coleoptera</taxon>
        <taxon>Polyphaga</taxon>
        <taxon>Cucujiformia</taxon>
        <taxon>Chrysomeloidea</taxon>
        <taxon>Chrysomelidae</taxon>
        <taxon>Bruchinae</taxon>
        <taxon>Bruchini</taxon>
        <taxon>Acanthoscelides</taxon>
    </lineage>
</organism>
<dbReference type="AlphaFoldDB" id="A0A9P0QEV1"/>
<dbReference type="OrthoDB" id="6656697at2759"/>
<sequence>MQEVETAVNVILGAHQTTKAELDKCQKFKVTSMYVHKNYNQSTLKDDIALLRLETNDRMLGDRLRPARVYGLQRTNAVPEASSSTYR</sequence>
<evidence type="ECO:0000313" key="3">
    <source>
        <dbReference type="Proteomes" id="UP001152888"/>
    </source>
</evidence>
<dbReference type="SUPFAM" id="SSF50494">
    <property type="entry name" value="Trypsin-like serine proteases"/>
    <property type="match status" value="1"/>
</dbReference>
<dbReference type="InterPro" id="IPR001254">
    <property type="entry name" value="Trypsin_dom"/>
</dbReference>
<evidence type="ECO:0000313" key="2">
    <source>
        <dbReference type="EMBL" id="CAH2018527.1"/>
    </source>
</evidence>
<protein>
    <recommendedName>
        <fullName evidence="1">Peptidase S1 domain-containing protein</fullName>
    </recommendedName>
</protein>
<proteinExistence type="predicted"/>
<dbReference type="EMBL" id="CAKOFQ010009801">
    <property type="protein sequence ID" value="CAH2018527.1"/>
    <property type="molecule type" value="Genomic_DNA"/>
</dbReference>
<feature type="domain" description="Peptidase S1" evidence="1">
    <location>
        <begin position="6"/>
        <end position="67"/>
    </location>
</feature>
<dbReference type="Proteomes" id="UP001152888">
    <property type="component" value="Unassembled WGS sequence"/>
</dbReference>
<comment type="caution">
    <text evidence="2">The sequence shown here is derived from an EMBL/GenBank/DDBJ whole genome shotgun (WGS) entry which is preliminary data.</text>
</comment>
<dbReference type="InterPro" id="IPR009003">
    <property type="entry name" value="Peptidase_S1_PA"/>
</dbReference>
<name>A0A9P0QEV1_ACAOB</name>
<dbReference type="GO" id="GO:0004252">
    <property type="term" value="F:serine-type endopeptidase activity"/>
    <property type="evidence" value="ECO:0007669"/>
    <property type="project" value="InterPro"/>
</dbReference>
<keyword evidence="3" id="KW-1185">Reference proteome</keyword>